<dbReference type="PANTHER" id="PTHR10352">
    <property type="entry name" value="EUKARYOTIC TRANSLATION INITIATION FACTOR 3 SUBUNIT G"/>
    <property type="match status" value="1"/>
</dbReference>
<dbReference type="Gene3D" id="3.30.70.330">
    <property type="match status" value="2"/>
</dbReference>
<evidence type="ECO:0000256" key="1">
    <source>
        <dbReference type="ARBA" id="ARBA00022884"/>
    </source>
</evidence>
<organism evidence="4 5">
    <name type="scientific">Pleurotus ostreatus (strain PC15)</name>
    <name type="common">Oyster mushroom</name>
    <dbReference type="NCBI Taxonomy" id="1137138"/>
    <lineage>
        <taxon>Eukaryota</taxon>
        <taxon>Fungi</taxon>
        <taxon>Dikarya</taxon>
        <taxon>Basidiomycota</taxon>
        <taxon>Agaricomycotina</taxon>
        <taxon>Agaricomycetes</taxon>
        <taxon>Agaricomycetidae</taxon>
        <taxon>Agaricales</taxon>
        <taxon>Pleurotineae</taxon>
        <taxon>Pleurotaceae</taxon>
        <taxon>Pleurotus</taxon>
    </lineage>
</organism>
<dbReference type="Proteomes" id="UP000027073">
    <property type="component" value="Unassembled WGS sequence"/>
</dbReference>
<dbReference type="EMBL" id="KL198005">
    <property type="protein sequence ID" value="KDQ32076.1"/>
    <property type="molecule type" value="Genomic_DNA"/>
</dbReference>
<evidence type="ECO:0000259" key="3">
    <source>
        <dbReference type="PROSITE" id="PS50102"/>
    </source>
</evidence>
<proteinExistence type="predicted"/>
<evidence type="ECO:0000313" key="4">
    <source>
        <dbReference type="EMBL" id="KDQ32076.1"/>
    </source>
</evidence>
<gene>
    <name evidence="4" type="ORF">PLEOSDRAFT_154277</name>
</gene>
<dbReference type="AlphaFoldDB" id="A0A067P837"/>
<dbReference type="GO" id="GO:0003723">
    <property type="term" value="F:RNA binding"/>
    <property type="evidence" value="ECO:0007669"/>
    <property type="project" value="UniProtKB-UniRule"/>
</dbReference>
<dbReference type="InterPro" id="IPR035979">
    <property type="entry name" value="RBD_domain_sf"/>
</dbReference>
<dbReference type="InParanoid" id="A0A067P837"/>
<dbReference type="VEuPathDB" id="FungiDB:PLEOSDRAFT_154277"/>
<name>A0A067P837_PLEO1</name>
<dbReference type="CDD" id="cd00590">
    <property type="entry name" value="RRM_SF"/>
    <property type="match status" value="1"/>
</dbReference>
<dbReference type="InterPro" id="IPR012677">
    <property type="entry name" value="Nucleotide-bd_a/b_plait_sf"/>
</dbReference>
<reference evidence="5" key="1">
    <citation type="journal article" date="2014" name="Proc. Natl. Acad. Sci. U.S.A.">
        <title>Extensive sampling of basidiomycete genomes demonstrates inadequacy of the white-rot/brown-rot paradigm for wood decay fungi.</title>
        <authorList>
            <person name="Riley R."/>
            <person name="Salamov A.A."/>
            <person name="Brown D.W."/>
            <person name="Nagy L.G."/>
            <person name="Floudas D."/>
            <person name="Held B.W."/>
            <person name="Levasseur A."/>
            <person name="Lombard V."/>
            <person name="Morin E."/>
            <person name="Otillar R."/>
            <person name="Lindquist E.A."/>
            <person name="Sun H."/>
            <person name="LaButti K.M."/>
            <person name="Schmutz J."/>
            <person name="Jabbour D."/>
            <person name="Luo H."/>
            <person name="Baker S.E."/>
            <person name="Pisabarro A.G."/>
            <person name="Walton J.D."/>
            <person name="Blanchette R.A."/>
            <person name="Henrissat B."/>
            <person name="Martin F."/>
            <person name="Cullen D."/>
            <person name="Hibbett D.S."/>
            <person name="Grigoriev I.V."/>
        </authorList>
    </citation>
    <scope>NUCLEOTIDE SEQUENCE [LARGE SCALE GENOMIC DNA]</scope>
    <source>
        <strain evidence="5">PC15</strain>
    </source>
</reference>
<accession>A0A067P837</accession>
<dbReference type="OrthoDB" id="6159137at2759"/>
<dbReference type="PROSITE" id="PS50102">
    <property type="entry name" value="RRM"/>
    <property type="match status" value="2"/>
</dbReference>
<dbReference type="STRING" id="1137138.A0A067P837"/>
<dbReference type="SMART" id="SM00360">
    <property type="entry name" value="RRM"/>
    <property type="match status" value="3"/>
</dbReference>
<dbReference type="InterPro" id="IPR000504">
    <property type="entry name" value="RRM_dom"/>
</dbReference>
<evidence type="ECO:0000313" key="5">
    <source>
        <dbReference type="Proteomes" id="UP000027073"/>
    </source>
</evidence>
<evidence type="ECO:0000256" key="2">
    <source>
        <dbReference type="PROSITE-ProRule" id="PRU00176"/>
    </source>
</evidence>
<sequence length="492" mass="53095">MGLLSSNFLLARRSILQIMASGVVTPGHPPIRKSNTALSIRVANLADNVSSHQVVSLFSSQIGPIREFCESDSNDCRSLELCFYSRDASRRALCLAGYMLGGNQISVTSLQSQSNGERRLDQKRNLYVLGLPFDLTKNELAEAFSTCGKVSHCVILATVDNASRRRGFVVMSTHEEAKLAISKLSQTQLKGHTLDISWAVVQRSQGFLDGGDRNVGLDASISDGSLGSDAPIPEAPMTAASTLGGLPDAHCLSVALFPTNILLVKNLPTFLFSQISDLKPLFYPFGPIKQLKLLSASGNGPLNSSDTLRPSTDMLPDSVDTASAIVEFTSLSNAEDAKLSLHGQIYANLVVAVYFLGRPVPANDHFATTETYHGLPGYFLDPSPPFVYGSPHYAHRPVFYGSHVSGLPYYATPAPYSLALVPPICTGHSSGHYANPPYAIHNPYAQRSGWPRLDSRTSSLDSRLSLDSHYSPSGHVFDVSNHLSAPPSFNPF</sequence>
<dbReference type="HOGENOM" id="CLU_554449_0_0_1"/>
<protein>
    <recommendedName>
        <fullName evidence="3">RRM domain-containing protein</fullName>
    </recommendedName>
</protein>
<dbReference type="SUPFAM" id="SSF54928">
    <property type="entry name" value="RNA-binding domain, RBD"/>
    <property type="match status" value="2"/>
</dbReference>
<dbReference type="Pfam" id="PF00076">
    <property type="entry name" value="RRM_1"/>
    <property type="match status" value="1"/>
</dbReference>
<feature type="domain" description="RRM" evidence="3">
    <location>
        <begin position="260"/>
        <end position="360"/>
    </location>
</feature>
<feature type="domain" description="RRM" evidence="3">
    <location>
        <begin position="124"/>
        <end position="201"/>
    </location>
</feature>
<keyword evidence="1 2" id="KW-0694">RNA-binding</keyword>